<gene>
    <name evidence="4" type="ORF">KVH43_01715</name>
</gene>
<protein>
    <submittedName>
        <fullName evidence="4">Response regulator</fullName>
    </submittedName>
</protein>
<evidence type="ECO:0000313" key="4">
    <source>
        <dbReference type="EMBL" id="QXM06499.1"/>
    </source>
</evidence>
<evidence type="ECO:0000256" key="2">
    <source>
        <dbReference type="PROSITE-ProRule" id="PRU00169"/>
    </source>
</evidence>
<accession>A0ABX8RBR3</accession>
<feature type="modified residue" description="4-aspartylphosphate" evidence="2">
    <location>
        <position position="54"/>
    </location>
</feature>
<dbReference type="RefSeq" id="WP_218283195.1">
    <property type="nucleotide sequence ID" value="NZ_CP078093.1"/>
</dbReference>
<sequence>MKNNTVLFVDDDTHIINSLRRGLFDEPYGKEFAYSGEEALKIMENNTISVIVTDMKMPKMNGLTLLKIISEKYPNVVKIVLSGYTQIPQVLATINQVNIFKFIAKPWNLDNELIPIIRQAIEYYNLTLEREKMKAEIERKNTLYTQILKSSNEKFSVMHKDYENIRMIDQSIFHYLKNQFMKKDAILFQYTLDFIEEMHAKYMNTLPTVTINFDLEKVITEINSYISQSYSNPPIEIHQKTESNIQFHGNYKLLITFLEHFIKHALNHYHQLNFTIFTEPTKDATKLFFIIELLENISPKNNFLSLIPLLNEFCQIINGKFEIIKEDTNYKVLSLQIEYHFTQNNNSTK</sequence>
<dbReference type="InterPro" id="IPR001789">
    <property type="entry name" value="Sig_transdc_resp-reg_receiver"/>
</dbReference>
<dbReference type="SMART" id="SM00448">
    <property type="entry name" value="REC"/>
    <property type="match status" value="1"/>
</dbReference>
<dbReference type="InterPro" id="IPR050595">
    <property type="entry name" value="Bact_response_regulator"/>
</dbReference>
<evidence type="ECO:0000259" key="3">
    <source>
        <dbReference type="PROSITE" id="PS50110"/>
    </source>
</evidence>
<name>A0ABX8RBR3_9CLOT</name>
<dbReference type="PROSITE" id="PS50110">
    <property type="entry name" value="RESPONSE_REGULATORY"/>
    <property type="match status" value="1"/>
</dbReference>
<organism evidence="4 5">
    <name type="scientific">Crassaminicella indica</name>
    <dbReference type="NCBI Taxonomy" id="2855394"/>
    <lineage>
        <taxon>Bacteria</taxon>
        <taxon>Bacillati</taxon>
        <taxon>Bacillota</taxon>
        <taxon>Clostridia</taxon>
        <taxon>Eubacteriales</taxon>
        <taxon>Clostridiaceae</taxon>
        <taxon>Crassaminicella</taxon>
    </lineage>
</organism>
<keyword evidence="1 2" id="KW-0597">Phosphoprotein</keyword>
<dbReference type="EMBL" id="CP078093">
    <property type="protein sequence ID" value="QXM06499.1"/>
    <property type="molecule type" value="Genomic_DNA"/>
</dbReference>
<reference evidence="4" key="1">
    <citation type="submission" date="2021-07" db="EMBL/GenBank/DDBJ databases">
        <title>Complete genome sequence of Crassaminicella sp. 143-21, isolated from a deep-sea hydrothermal vent.</title>
        <authorList>
            <person name="Li X."/>
        </authorList>
    </citation>
    <scope>NUCLEOTIDE SEQUENCE</scope>
    <source>
        <strain evidence="4">143-21</strain>
    </source>
</reference>
<dbReference type="CDD" id="cd17569">
    <property type="entry name" value="REC_HupR-like"/>
    <property type="match status" value="1"/>
</dbReference>
<evidence type="ECO:0000313" key="5">
    <source>
        <dbReference type="Proteomes" id="UP000886818"/>
    </source>
</evidence>
<dbReference type="PANTHER" id="PTHR44591:SF19">
    <property type="entry name" value="TWO-COMPONENT RESPONSE REGULATOR-RELATED"/>
    <property type="match status" value="1"/>
</dbReference>
<evidence type="ECO:0000256" key="1">
    <source>
        <dbReference type="ARBA" id="ARBA00022553"/>
    </source>
</evidence>
<dbReference type="PANTHER" id="PTHR44591">
    <property type="entry name" value="STRESS RESPONSE REGULATOR PROTEIN 1"/>
    <property type="match status" value="1"/>
</dbReference>
<proteinExistence type="predicted"/>
<feature type="domain" description="Response regulatory" evidence="3">
    <location>
        <begin position="5"/>
        <end position="120"/>
    </location>
</feature>
<keyword evidence="5" id="KW-1185">Reference proteome</keyword>
<dbReference type="Pfam" id="PF00072">
    <property type="entry name" value="Response_reg"/>
    <property type="match status" value="1"/>
</dbReference>
<dbReference type="Proteomes" id="UP000886818">
    <property type="component" value="Chromosome"/>
</dbReference>